<dbReference type="SUPFAM" id="SSF81338">
    <property type="entry name" value="Aquaporin-like"/>
    <property type="match status" value="1"/>
</dbReference>
<evidence type="ECO:0000256" key="2">
    <source>
        <dbReference type="ARBA" id="ARBA00006175"/>
    </source>
</evidence>
<dbReference type="KEGG" id="dpte:113798384"/>
<evidence type="ECO:0000256" key="7">
    <source>
        <dbReference type="SAM" id="MobiDB-lite"/>
    </source>
</evidence>
<feature type="compositionally biased region" description="Polar residues" evidence="7">
    <location>
        <begin position="476"/>
        <end position="492"/>
    </location>
</feature>
<dbReference type="OMA" id="ISIATMR"/>
<dbReference type="CDD" id="cd00333">
    <property type="entry name" value="MIP"/>
    <property type="match status" value="1"/>
</dbReference>
<comment type="subcellular location">
    <subcellularLocation>
        <location evidence="1">Membrane</location>
        <topology evidence="1">Multi-pass membrane protein</topology>
    </subcellularLocation>
</comment>
<comment type="similarity">
    <text evidence="2">Belongs to the MIP/aquaporin (TC 1.A.8) family.</text>
</comment>
<dbReference type="PRINTS" id="PR00783">
    <property type="entry name" value="MINTRINSICP"/>
</dbReference>
<dbReference type="Pfam" id="PF00230">
    <property type="entry name" value="MIP"/>
    <property type="match status" value="1"/>
</dbReference>
<dbReference type="PANTHER" id="PTHR19139:SF268">
    <property type="entry name" value="NEUROGENIC PROTEIN BIG BRAIN"/>
    <property type="match status" value="1"/>
</dbReference>
<dbReference type="InterPro" id="IPR000425">
    <property type="entry name" value="MIP"/>
</dbReference>
<feature type="transmembrane region" description="Helical" evidence="8">
    <location>
        <begin position="192"/>
        <end position="213"/>
    </location>
</feature>
<dbReference type="GO" id="GO:0005886">
    <property type="term" value="C:plasma membrane"/>
    <property type="evidence" value="ECO:0007669"/>
    <property type="project" value="TreeGrafter"/>
</dbReference>
<feature type="compositionally biased region" description="Low complexity" evidence="7">
    <location>
        <begin position="458"/>
        <end position="475"/>
    </location>
</feature>
<dbReference type="RefSeq" id="XP_027204826.1">
    <property type="nucleotide sequence ID" value="XM_027349025.1"/>
</dbReference>
<feature type="compositionally biased region" description="Low complexity" evidence="7">
    <location>
        <begin position="493"/>
        <end position="520"/>
    </location>
</feature>
<feature type="transmembrane region" description="Helical" evidence="8">
    <location>
        <begin position="148"/>
        <end position="172"/>
    </location>
</feature>
<feature type="compositionally biased region" description="Low complexity" evidence="7">
    <location>
        <begin position="407"/>
        <end position="420"/>
    </location>
</feature>
<evidence type="ECO:0000256" key="4">
    <source>
        <dbReference type="ARBA" id="ARBA00022692"/>
    </source>
</evidence>
<evidence type="ECO:0000256" key="8">
    <source>
        <dbReference type="SAM" id="Phobius"/>
    </source>
</evidence>
<feature type="compositionally biased region" description="Low complexity" evidence="7">
    <location>
        <begin position="548"/>
        <end position="557"/>
    </location>
</feature>
<keyword evidence="9" id="KW-1185">Reference proteome</keyword>
<sequence length="575" mass="62842">MAASTSHKIGGQLYTTESMLLHLLSRLDQARQRTQQVRRKRFGRHEPISLATMRYELCTFDLWRSIIAECLASFLYVFLLCSTHLTWNGSNFIFNSNTQPNWLIISLCSGFTMATLIHCFGHISGGHINPAVTISFLITKRISPLRTILYILAHCTGAIAGAALLYGVTVTGNQMNSMGPLGITIGHDSLNVWQLVTVELLLTFVVVFTTYATMDSNRKSFGSDALSIGIAYLITSLTGLPASGASMNPARTLGPAFVMNRWQNHWVYWAGPISGAIIAAIIYEFIFDTSRRGISSTSINNYYQHQQQQHPHHQQQQQLTQYQQASYLHHHQRLAAGSGTMIGGGKSSFFQDHFDFDLERDSNVDDDYEDPELSATAAAVNNNSKLTTVSNHTKLFQTGNGGGGGCSASAASSGSSSGHSRSNHTQHSIVSVHGSGGNNGGSFESYRPMIGPFGAGSTNTNTNNNNGPQSTTTTTIPELSSQIYNEPTNYYQSTSDRSTNNNSGGSNNNNVNNQTSSSSSFFHSMHPTDRTNRTAGHFTMRSSGNGPTQQQTAQQQQLNRHLNYDPHQSIIGPKF</sequence>
<keyword evidence="5 8" id="KW-1133">Transmembrane helix</keyword>
<feature type="transmembrane region" description="Helical" evidence="8">
    <location>
        <begin position="266"/>
        <end position="286"/>
    </location>
</feature>
<protein>
    <submittedName>
        <fullName evidence="10">Uncharacterized protein LOC113798384 isoform X1</fullName>
    </submittedName>
    <submittedName>
        <fullName evidence="11">Uncharacterized protein LOC113798384 isoform X2</fullName>
    </submittedName>
</protein>
<dbReference type="AlphaFoldDB" id="A0A6P6YJA6"/>
<evidence type="ECO:0000256" key="5">
    <source>
        <dbReference type="ARBA" id="ARBA00022989"/>
    </source>
</evidence>
<dbReference type="NCBIfam" id="TIGR00861">
    <property type="entry name" value="MIP"/>
    <property type="match status" value="1"/>
</dbReference>
<proteinExistence type="inferred from homology"/>
<keyword evidence="3" id="KW-0813">Transport</keyword>
<evidence type="ECO:0000313" key="10">
    <source>
        <dbReference type="RefSeq" id="XP_027204750.1"/>
    </source>
</evidence>
<dbReference type="RefSeq" id="XP_027204750.1">
    <property type="nucleotide sequence ID" value="XM_027348949.1"/>
</dbReference>
<evidence type="ECO:0000256" key="3">
    <source>
        <dbReference type="ARBA" id="ARBA00022448"/>
    </source>
</evidence>
<organism evidence="9 11">
    <name type="scientific">Dermatophagoides pteronyssinus</name>
    <name type="common">European house dust mite</name>
    <dbReference type="NCBI Taxonomy" id="6956"/>
    <lineage>
        <taxon>Eukaryota</taxon>
        <taxon>Metazoa</taxon>
        <taxon>Ecdysozoa</taxon>
        <taxon>Arthropoda</taxon>
        <taxon>Chelicerata</taxon>
        <taxon>Arachnida</taxon>
        <taxon>Acari</taxon>
        <taxon>Acariformes</taxon>
        <taxon>Sarcoptiformes</taxon>
        <taxon>Astigmata</taxon>
        <taxon>Psoroptidia</taxon>
        <taxon>Analgoidea</taxon>
        <taxon>Pyroglyphidae</taxon>
        <taxon>Dermatophagoidinae</taxon>
        <taxon>Dermatophagoides</taxon>
    </lineage>
</organism>
<evidence type="ECO:0000313" key="11">
    <source>
        <dbReference type="RefSeq" id="XP_027204826.1"/>
    </source>
</evidence>
<keyword evidence="4 8" id="KW-0812">Transmembrane</keyword>
<dbReference type="InterPro" id="IPR034294">
    <property type="entry name" value="Aquaporin_transptr"/>
</dbReference>
<dbReference type="PANTHER" id="PTHR19139">
    <property type="entry name" value="AQUAPORIN TRANSPORTER"/>
    <property type="match status" value="1"/>
</dbReference>
<feature type="transmembrane region" description="Helical" evidence="8">
    <location>
        <begin position="102"/>
        <end position="120"/>
    </location>
</feature>
<dbReference type="Gene3D" id="1.20.1080.10">
    <property type="entry name" value="Glycerol uptake facilitator protein"/>
    <property type="match status" value="1"/>
</dbReference>
<reference evidence="10 11" key="1">
    <citation type="submission" date="2025-04" db="UniProtKB">
        <authorList>
            <consortium name="RefSeq"/>
        </authorList>
    </citation>
    <scope>IDENTIFICATION</scope>
    <source>
        <strain evidence="10 11">Airmid</strain>
    </source>
</reference>
<dbReference type="PROSITE" id="PS00221">
    <property type="entry name" value="MIP"/>
    <property type="match status" value="1"/>
</dbReference>
<dbReference type="InterPro" id="IPR022357">
    <property type="entry name" value="MIP_CS"/>
</dbReference>
<feature type="transmembrane region" description="Helical" evidence="8">
    <location>
        <begin position="225"/>
        <end position="246"/>
    </location>
</feature>
<dbReference type="OrthoDB" id="3222at2759"/>
<dbReference type="InterPro" id="IPR023271">
    <property type="entry name" value="Aquaporin-like"/>
</dbReference>
<evidence type="ECO:0000256" key="1">
    <source>
        <dbReference type="ARBA" id="ARBA00004141"/>
    </source>
</evidence>
<keyword evidence="6 8" id="KW-0472">Membrane</keyword>
<evidence type="ECO:0000256" key="6">
    <source>
        <dbReference type="ARBA" id="ARBA00023136"/>
    </source>
</evidence>
<dbReference type="Proteomes" id="UP000515146">
    <property type="component" value="Unplaced"/>
</dbReference>
<gene>
    <name evidence="10 11" type="primary">LOC113798384</name>
</gene>
<dbReference type="GO" id="GO:0015250">
    <property type="term" value="F:water channel activity"/>
    <property type="evidence" value="ECO:0007669"/>
    <property type="project" value="TreeGrafter"/>
</dbReference>
<feature type="transmembrane region" description="Helical" evidence="8">
    <location>
        <begin position="62"/>
        <end position="87"/>
    </location>
</feature>
<name>A0A6P6YJA6_DERPT</name>
<evidence type="ECO:0000313" key="9">
    <source>
        <dbReference type="Proteomes" id="UP000515146"/>
    </source>
</evidence>
<feature type="region of interest" description="Disordered" evidence="7">
    <location>
        <begin position="401"/>
        <end position="558"/>
    </location>
</feature>
<accession>A0A6P6YJA6</accession>